<feature type="compositionally biased region" description="Basic and acidic residues" evidence="1">
    <location>
        <begin position="426"/>
        <end position="441"/>
    </location>
</feature>
<gene>
    <name evidence="2" type="ORF">PV05_05988</name>
</gene>
<dbReference type="AlphaFoldDB" id="A0A0D2D534"/>
<dbReference type="RefSeq" id="XP_013318021.1">
    <property type="nucleotide sequence ID" value="XM_013462567.1"/>
</dbReference>
<organism evidence="2 3">
    <name type="scientific">Exophiala xenobiotica</name>
    <dbReference type="NCBI Taxonomy" id="348802"/>
    <lineage>
        <taxon>Eukaryota</taxon>
        <taxon>Fungi</taxon>
        <taxon>Dikarya</taxon>
        <taxon>Ascomycota</taxon>
        <taxon>Pezizomycotina</taxon>
        <taxon>Eurotiomycetes</taxon>
        <taxon>Chaetothyriomycetidae</taxon>
        <taxon>Chaetothyriales</taxon>
        <taxon>Herpotrichiellaceae</taxon>
        <taxon>Exophiala</taxon>
    </lineage>
</organism>
<evidence type="ECO:0000313" key="2">
    <source>
        <dbReference type="EMBL" id="KIW57437.1"/>
    </source>
</evidence>
<protein>
    <submittedName>
        <fullName evidence="2">Uncharacterized protein</fullName>
    </submittedName>
</protein>
<name>A0A0D2D534_9EURO</name>
<dbReference type="GeneID" id="25327896"/>
<evidence type="ECO:0000313" key="3">
    <source>
        <dbReference type="Proteomes" id="UP000054342"/>
    </source>
</evidence>
<feature type="compositionally biased region" description="Low complexity" evidence="1">
    <location>
        <begin position="410"/>
        <end position="421"/>
    </location>
</feature>
<reference evidence="2 3" key="1">
    <citation type="submission" date="2015-01" db="EMBL/GenBank/DDBJ databases">
        <title>The Genome Sequence of Exophiala xenobiotica CBS118157.</title>
        <authorList>
            <consortium name="The Broad Institute Genomics Platform"/>
            <person name="Cuomo C."/>
            <person name="de Hoog S."/>
            <person name="Gorbushina A."/>
            <person name="Stielow B."/>
            <person name="Teixiera M."/>
            <person name="Abouelleil A."/>
            <person name="Chapman S.B."/>
            <person name="Priest M."/>
            <person name="Young S.K."/>
            <person name="Wortman J."/>
            <person name="Nusbaum C."/>
            <person name="Birren B."/>
        </authorList>
    </citation>
    <scope>NUCLEOTIDE SEQUENCE [LARGE SCALE GENOMIC DNA]</scope>
    <source>
        <strain evidence="2 3">CBS 118157</strain>
    </source>
</reference>
<accession>A0A0D2D534</accession>
<evidence type="ECO:0000256" key="1">
    <source>
        <dbReference type="SAM" id="MobiDB-lite"/>
    </source>
</evidence>
<dbReference type="HOGENOM" id="CLU_612547_0_0_1"/>
<sequence length="447" mass="51494">MASTAIEYSAYRSDQPRPGDDSWDVRYLISYCDDEGALVQEIISVPEIAIFYLGIGWRYGDLQAYLDFPAATYPEQWYANPPSLSGPATSFTDSAFAQLPPEIRQEIYDYVLHDDWEREMDITVLRSCSGRIRRRRPFLTRRLEGPLLSCKDLHVDLVEYLMDSTRYKFECGTRQWLKDTPYVWGYESLKLVRYLDMSSHYYLLTRPETHFANLLRVLTTGFPNLKWLRFASEWDTGALCIPYEETKDKNRPSRHQQEMRTLLLLGAWLTLRHKNMDLLTCGPVTTGLNERDEPTTRVCIEVMNKDLVRSVKGVGDQVLDTPKIRRTPWSDLAMMSTRDLVIDQESQSSEAMQTHAGFEKLDLEGYTSHFARGRKWIRSIPVDRLIKIYNKIGTISRRPTGSNTRGSGIGMRSRGSATRGRGSIRHGRELVTHDQASERRHGSLGGW</sequence>
<dbReference type="OrthoDB" id="4161416at2759"/>
<proteinExistence type="predicted"/>
<feature type="region of interest" description="Disordered" evidence="1">
    <location>
        <begin position="396"/>
        <end position="447"/>
    </location>
</feature>
<dbReference type="Proteomes" id="UP000054342">
    <property type="component" value="Unassembled WGS sequence"/>
</dbReference>
<keyword evidence="3" id="KW-1185">Reference proteome</keyword>
<dbReference type="EMBL" id="KN847319">
    <property type="protein sequence ID" value="KIW57437.1"/>
    <property type="molecule type" value="Genomic_DNA"/>
</dbReference>